<dbReference type="InterPro" id="IPR008271">
    <property type="entry name" value="Ser/Thr_kinase_AS"/>
</dbReference>
<dbReference type="InterPro" id="IPR011009">
    <property type="entry name" value="Kinase-like_dom_sf"/>
</dbReference>
<dbReference type="Gene3D" id="1.10.510.10">
    <property type="entry name" value="Transferase(Phosphotransferase) domain 1"/>
    <property type="match status" value="1"/>
</dbReference>
<dbReference type="SUPFAM" id="SSF56112">
    <property type="entry name" value="Protein kinase-like (PK-like)"/>
    <property type="match status" value="1"/>
</dbReference>
<name>A0ABR3A306_9AGAR</name>
<sequence>MVYCCATILQDAPELFQNLNDLLSSRDGEDIVISGTDETKGRIEIAMAISHGKGYMCQISDDAQTQKPAFMDSVELRFFLYTNTFYDVSKYMATITRRWAPFVMELLQLLINESPTDSSIREECIIYMRYLSWSHRALPFTFYISGVTRVGDHPVSAGGFSDIWKGRLGATRVCIKVLRFFSQTSTRDDTMEDLISEVLLLRQLRHPNILSFLGVNGEVLSPSFAIITPWMTHDGDLSLSQPHRASINRYPFFGLDHQIRQVVKGLHYLHTHSPPVIHCDIKAANVFVSEDEQCCIGDFGLSILEKTQRGPIHVSVTESLGEKSGVRGSLRWLAPELLHPNRLSQSDFSRDIYALGCTILEVFSGHPPFHDERSEVKIMIQVLSGQRPGLPPGVRSPSILWHLIETCWLEDANARPDAAKVLEVLDEWIGLGYDELPQFPKDEKNWETLLPFADSDFDARQLCNPSGTDTPLAEDHTNEAFALPSPIDFDFASDVETETACSEWSDEDTDCVASAPQSPFNSSVYSLPKNVDDETEGVDTCRLLLTKAPFKELGKARSEPVFPFRLPKGSVWNSLELQSAWSGYMGRRRLAPAP</sequence>
<comment type="caution">
    <text evidence="6">The sequence shown here is derived from an EMBL/GenBank/DDBJ whole genome shotgun (WGS) entry which is preliminary data.</text>
</comment>
<dbReference type="GO" id="GO:0004674">
    <property type="term" value="F:protein serine/threonine kinase activity"/>
    <property type="evidence" value="ECO:0007669"/>
    <property type="project" value="UniProtKB-EC"/>
</dbReference>
<evidence type="ECO:0000256" key="4">
    <source>
        <dbReference type="ARBA" id="ARBA00022840"/>
    </source>
</evidence>
<dbReference type="InterPro" id="IPR001245">
    <property type="entry name" value="Ser-Thr/Tyr_kinase_cat_dom"/>
</dbReference>
<keyword evidence="4" id="KW-0067">ATP-binding</keyword>
<keyword evidence="1 6" id="KW-0808">Transferase</keyword>
<keyword evidence="7" id="KW-1185">Reference proteome</keyword>
<protein>
    <submittedName>
        <fullName evidence="6">Protein kinase of the Mitotic Exit Network</fullName>
        <ecNumber evidence="6">2.7.11.1</ecNumber>
    </submittedName>
</protein>
<dbReference type="PROSITE" id="PS00108">
    <property type="entry name" value="PROTEIN_KINASE_ST"/>
    <property type="match status" value="1"/>
</dbReference>
<feature type="domain" description="Protein kinase" evidence="5">
    <location>
        <begin position="149"/>
        <end position="429"/>
    </location>
</feature>
<evidence type="ECO:0000256" key="2">
    <source>
        <dbReference type="ARBA" id="ARBA00022741"/>
    </source>
</evidence>
<keyword evidence="3 6" id="KW-0418">Kinase</keyword>
<reference evidence="6 7" key="1">
    <citation type="submission" date="2024-05" db="EMBL/GenBank/DDBJ databases">
        <title>A draft genome resource for the thread blight pathogen Marasmius tenuissimus strain MS-2.</title>
        <authorList>
            <person name="Yulfo-Soto G.E."/>
            <person name="Baruah I.K."/>
            <person name="Amoako-Attah I."/>
            <person name="Bukari Y."/>
            <person name="Meinhardt L.W."/>
            <person name="Bailey B.A."/>
            <person name="Cohen S.P."/>
        </authorList>
    </citation>
    <scope>NUCLEOTIDE SEQUENCE [LARGE SCALE GENOMIC DNA]</scope>
    <source>
        <strain evidence="6 7">MS-2</strain>
    </source>
</reference>
<proteinExistence type="predicted"/>
<evidence type="ECO:0000313" key="6">
    <source>
        <dbReference type="EMBL" id="KAL0068261.1"/>
    </source>
</evidence>
<evidence type="ECO:0000313" key="7">
    <source>
        <dbReference type="Proteomes" id="UP001437256"/>
    </source>
</evidence>
<evidence type="ECO:0000256" key="3">
    <source>
        <dbReference type="ARBA" id="ARBA00022777"/>
    </source>
</evidence>
<dbReference type="Pfam" id="PF07714">
    <property type="entry name" value="PK_Tyr_Ser-Thr"/>
    <property type="match status" value="1"/>
</dbReference>
<evidence type="ECO:0000259" key="5">
    <source>
        <dbReference type="PROSITE" id="PS50011"/>
    </source>
</evidence>
<dbReference type="InterPro" id="IPR000719">
    <property type="entry name" value="Prot_kinase_dom"/>
</dbReference>
<dbReference type="Proteomes" id="UP001437256">
    <property type="component" value="Unassembled WGS sequence"/>
</dbReference>
<evidence type="ECO:0000256" key="1">
    <source>
        <dbReference type="ARBA" id="ARBA00022679"/>
    </source>
</evidence>
<dbReference type="EMBL" id="JBBXMP010000019">
    <property type="protein sequence ID" value="KAL0068261.1"/>
    <property type="molecule type" value="Genomic_DNA"/>
</dbReference>
<dbReference type="SMART" id="SM00220">
    <property type="entry name" value="S_TKc"/>
    <property type="match status" value="1"/>
</dbReference>
<keyword evidence="2" id="KW-0547">Nucleotide-binding</keyword>
<dbReference type="InterPro" id="IPR051681">
    <property type="entry name" value="Ser/Thr_Kinases-Pseudokinases"/>
</dbReference>
<dbReference type="PANTHER" id="PTHR44329:SF288">
    <property type="entry name" value="MITOGEN-ACTIVATED PROTEIN KINASE KINASE KINASE 20"/>
    <property type="match status" value="1"/>
</dbReference>
<dbReference type="PROSITE" id="PS50011">
    <property type="entry name" value="PROTEIN_KINASE_DOM"/>
    <property type="match status" value="1"/>
</dbReference>
<dbReference type="EC" id="2.7.11.1" evidence="6"/>
<organism evidence="6 7">
    <name type="scientific">Marasmius tenuissimus</name>
    <dbReference type="NCBI Taxonomy" id="585030"/>
    <lineage>
        <taxon>Eukaryota</taxon>
        <taxon>Fungi</taxon>
        <taxon>Dikarya</taxon>
        <taxon>Basidiomycota</taxon>
        <taxon>Agaricomycotina</taxon>
        <taxon>Agaricomycetes</taxon>
        <taxon>Agaricomycetidae</taxon>
        <taxon>Agaricales</taxon>
        <taxon>Marasmiineae</taxon>
        <taxon>Marasmiaceae</taxon>
        <taxon>Marasmius</taxon>
    </lineage>
</organism>
<dbReference type="PANTHER" id="PTHR44329">
    <property type="entry name" value="SERINE/THREONINE-PROTEIN KINASE TNNI3K-RELATED"/>
    <property type="match status" value="1"/>
</dbReference>
<gene>
    <name evidence="6" type="primary">CDC15_1</name>
    <name evidence="6" type="ORF">AAF712_004646</name>
</gene>
<accession>A0ABR3A306</accession>